<keyword evidence="2" id="KW-1185">Reference proteome</keyword>
<feature type="non-terminal residue" evidence="1">
    <location>
        <position position="658"/>
    </location>
</feature>
<sequence>MSVLPDGSYMDVTEKFRPNQNAIRSSPGNREFRIDSGVKTSDASVHYYWSLPAEFLGNQACEVNSYGGHLKYTFRYRASSRPAQVADVILKGNRLTLYHTLRQSYGPLRDNAVEVQFWEGEWHKADRQSRGPDTATREDIMMVLQNIEGIFVRASFDDELAESRTVPRATSDVAPGPTSENARRECFPATAMATPHHVTNSMAVACSLQRPKERKEPNEPLQEVLRFSSSTEGVHLTNLERTVTIDRGLKLDPRSKELVYQDFSTHPRQTYYWQLPQRFLGDKGNKIILIYRHPDRLKTRVPQTVSIPMFETSWIRADGLPATREHFLMVLADLSSILIKATLSEEADTASLVEASLDVAVEYPTGQALAHAVEHCRCPIGYKGLSCEDCDAGYTRSGAGLYLGLCVPCFCNGHSSDCDPETGACKNCQHNTQGEYCEECLPGFIGDATGGTPSDCEAVLVPSCRCDNRGSTRQECDARDNCPCKTNVQGKNCNRCKDGHFNLEASNPDGCSRCFCFGVTEQCSSSSYYRNEIKMQLQDLRDPYAHNFQLSNRYHSDIITDTIVVNPTNNEVSYSSFPRDSAEQTPRLWSLPEQFLGNKLTSYGGVLRYTQQYTAEPDGETYSDADVQITGNGVTIFYVNIPPLPPSETRTFEIVLRE</sequence>
<comment type="caution">
    <text evidence="1">The sequence shown here is derived from an EMBL/GenBank/DDBJ whole genome shotgun (WGS) entry which is preliminary data.</text>
</comment>
<dbReference type="EMBL" id="JABSTQ010009103">
    <property type="protein sequence ID" value="KAG0432931.1"/>
    <property type="molecule type" value="Genomic_DNA"/>
</dbReference>
<dbReference type="Proteomes" id="UP000805193">
    <property type="component" value="Unassembled WGS sequence"/>
</dbReference>
<gene>
    <name evidence="1" type="ORF">HPB47_020393</name>
</gene>
<proteinExistence type="predicted"/>
<protein>
    <submittedName>
        <fullName evidence="1">Uncharacterized protein</fullName>
    </submittedName>
</protein>
<accession>A0AC60QFP8</accession>
<evidence type="ECO:0000313" key="2">
    <source>
        <dbReference type="Proteomes" id="UP000805193"/>
    </source>
</evidence>
<organism evidence="1 2">
    <name type="scientific">Ixodes persulcatus</name>
    <name type="common">Taiga tick</name>
    <dbReference type="NCBI Taxonomy" id="34615"/>
    <lineage>
        <taxon>Eukaryota</taxon>
        <taxon>Metazoa</taxon>
        <taxon>Ecdysozoa</taxon>
        <taxon>Arthropoda</taxon>
        <taxon>Chelicerata</taxon>
        <taxon>Arachnida</taxon>
        <taxon>Acari</taxon>
        <taxon>Parasitiformes</taxon>
        <taxon>Ixodida</taxon>
        <taxon>Ixodoidea</taxon>
        <taxon>Ixodidae</taxon>
        <taxon>Ixodinae</taxon>
        <taxon>Ixodes</taxon>
    </lineage>
</organism>
<evidence type="ECO:0000313" key="1">
    <source>
        <dbReference type="EMBL" id="KAG0432931.1"/>
    </source>
</evidence>
<reference evidence="1 2" key="1">
    <citation type="journal article" date="2020" name="Cell">
        <title>Large-Scale Comparative Analyses of Tick Genomes Elucidate Their Genetic Diversity and Vector Capacities.</title>
        <authorList>
            <consortium name="Tick Genome and Microbiome Consortium (TIGMIC)"/>
            <person name="Jia N."/>
            <person name="Wang J."/>
            <person name="Shi W."/>
            <person name="Du L."/>
            <person name="Sun Y."/>
            <person name="Zhan W."/>
            <person name="Jiang J.F."/>
            <person name="Wang Q."/>
            <person name="Zhang B."/>
            <person name="Ji P."/>
            <person name="Bell-Sakyi L."/>
            <person name="Cui X.M."/>
            <person name="Yuan T.T."/>
            <person name="Jiang B.G."/>
            <person name="Yang W.F."/>
            <person name="Lam T.T."/>
            <person name="Chang Q.C."/>
            <person name="Ding S.J."/>
            <person name="Wang X.J."/>
            <person name="Zhu J.G."/>
            <person name="Ruan X.D."/>
            <person name="Zhao L."/>
            <person name="Wei J.T."/>
            <person name="Ye R.Z."/>
            <person name="Que T.C."/>
            <person name="Du C.H."/>
            <person name="Zhou Y.H."/>
            <person name="Cheng J.X."/>
            <person name="Dai P.F."/>
            <person name="Guo W.B."/>
            <person name="Han X.H."/>
            <person name="Huang E.J."/>
            <person name="Li L.F."/>
            <person name="Wei W."/>
            <person name="Gao Y.C."/>
            <person name="Liu J.Z."/>
            <person name="Shao H.Z."/>
            <person name="Wang X."/>
            <person name="Wang C.C."/>
            <person name="Yang T.C."/>
            <person name="Huo Q.B."/>
            <person name="Li W."/>
            <person name="Chen H.Y."/>
            <person name="Chen S.E."/>
            <person name="Zhou L.G."/>
            <person name="Ni X.B."/>
            <person name="Tian J.H."/>
            <person name="Sheng Y."/>
            <person name="Liu T."/>
            <person name="Pan Y.S."/>
            <person name="Xia L.Y."/>
            <person name="Li J."/>
            <person name="Zhao F."/>
            <person name="Cao W.C."/>
        </authorList>
    </citation>
    <scope>NUCLEOTIDE SEQUENCE [LARGE SCALE GENOMIC DNA]</scope>
    <source>
        <strain evidence="1">Iper-2018</strain>
    </source>
</reference>
<name>A0AC60QFP8_IXOPE</name>